<sequence length="57" mass="6304">MPHASILPSTKGQIGYTQGGQPKTSFLVILLIMYLPSISSRIPHTAMVLFTRETLLF</sequence>
<evidence type="ECO:0000256" key="1">
    <source>
        <dbReference type="SAM" id="MobiDB-lite"/>
    </source>
</evidence>
<dbReference type="EMBL" id="GBRH01193474">
    <property type="protein sequence ID" value="JAE04422.1"/>
    <property type="molecule type" value="Transcribed_RNA"/>
</dbReference>
<accession>A0A0A9EWE8</accession>
<name>A0A0A9EWE8_ARUDO</name>
<feature type="compositionally biased region" description="Polar residues" evidence="1">
    <location>
        <begin position="7"/>
        <end position="20"/>
    </location>
</feature>
<evidence type="ECO:0000313" key="2">
    <source>
        <dbReference type="EMBL" id="JAE04422.1"/>
    </source>
</evidence>
<feature type="region of interest" description="Disordered" evidence="1">
    <location>
        <begin position="1"/>
        <end position="20"/>
    </location>
</feature>
<organism evidence="2">
    <name type="scientific">Arundo donax</name>
    <name type="common">Giant reed</name>
    <name type="synonym">Donax arundinaceus</name>
    <dbReference type="NCBI Taxonomy" id="35708"/>
    <lineage>
        <taxon>Eukaryota</taxon>
        <taxon>Viridiplantae</taxon>
        <taxon>Streptophyta</taxon>
        <taxon>Embryophyta</taxon>
        <taxon>Tracheophyta</taxon>
        <taxon>Spermatophyta</taxon>
        <taxon>Magnoliopsida</taxon>
        <taxon>Liliopsida</taxon>
        <taxon>Poales</taxon>
        <taxon>Poaceae</taxon>
        <taxon>PACMAD clade</taxon>
        <taxon>Arundinoideae</taxon>
        <taxon>Arundineae</taxon>
        <taxon>Arundo</taxon>
    </lineage>
</organism>
<reference evidence="2" key="2">
    <citation type="journal article" date="2015" name="Data Brief">
        <title>Shoot transcriptome of the giant reed, Arundo donax.</title>
        <authorList>
            <person name="Barrero R.A."/>
            <person name="Guerrero F.D."/>
            <person name="Moolhuijzen P."/>
            <person name="Goolsby J.A."/>
            <person name="Tidwell J."/>
            <person name="Bellgard S.E."/>
            <person name="Bellgard M.I."/>
        </authorList>
    </citation>
    <scope>NUCLEOTIDE SEQUENCE</scope>
    <source>
        <tissue evidence="2">Shoot tissue taken approximately 20 cm above the soil surface</tissue>
    </source>
</reference>
<proteinExistence type="predicted"/>
<reference evidence="2" key="1">
    <citation type="submission" date="2014-09" db="EMBL/GenBank/DDBJ databases">
        <authorList>
            <person name="Magalhaes I.L.F."/>
            <person name="Oliveira U."/>
            <person name="Santos F.R."/>
            <person name="Vidigal T.H.D.A."/>
            <person name="Brescovit A.D."/>
            <person name="Santos A.J."/>
        </authorList>
    </citation>
    <scope>NUCLEOTIDE SEQUENCE</scope>
    <source>
        <tissue evidence="2">Shoot tissue taken approximately 20 cm above the soil surface</tissue>
    </source>
</reference>
<dbReference type="AlphaFoldDB" id="A0A0A9EWE8"/>
<protein>
    <submittedName>
        <fullName evidence="2">Uncharacterized protein</fullName>
    </submittedName>
</protein>